<dbReference type="Proteomes" id="UP000018458">
    <property type="component" value="Unassembled WGS sequence"/>
</dbReference>
<dbReference type="PANTHER" id="PTHR30146:SF109">
    <property type="entry name" value="HTH-TYPE TRANSCRIPTIONAL REGULATOR GALS"/>
    <property type="match status" value="1"/>
</dbReference>
<dbReference type="SUPFAM" id="SSF53822">
    <property type="entry name" value="Periplasmic binding protein-like I"/>
    <property type="match status" value="1"/>
</dbReference>
<evidence type="ECO:0000313" key="5">
    <source>
        <dbReference type="EMBL" id="EFY08053.1"/>
    </source>
</evidence>
<keyword evidence="2" id="KW-0238">DNA-binding</keyword>
<dbReference type="CDD" id="cd01392">
    <property type="entry name" value="HTH_LacI"/>
    <property type="match status" value="1"/>
</dbReference>
<dbReference type="SUPFAM" id="SSF47413">
    <property type="entry name" value="lambda repressor-like DNA-binding domains"/>
    <property type="match status" value="1"/>
</dbReference>
<dbReference type="Pfam" id="PF00356">
    <property type="entry name" value="LacI"/>
    <property type="match status" value="1"/>
</dbReference>
<dbReference type="EMBL" id="AEVO01000006">
    <property type="protein sequence ID" value="EFY08053.1"/>
    <property type="molecule type" value="Genomic_DNA"/>
</dbReference>
<dbReference type="Gene3D" id="1.10.260.40">
    <property type="entry name" value="lambda repressor-like DNA-binding domains"/>
    <property type="match status" value="1"/>
</dbReference>
<dbReference type="GO" id="GO:0003700">
    <property type="term" value="F:DNA-binding transcription factor activity"/>
    <property type="evidence" value="ECO:0007669"/>
    <property type="project" value="TreeGrafter"/>
</dbReference>
<evidence type="ECO:0000256" key="1">
    <source>
        <dbReference type="ARBA" id="ARBA00023015"/>
    </source>
</evidence>
<sequence>MVSIVDIAKECGVTPSTVSRALNGKDGVSEALRDKIIKTSVDLGYESNEKARWLATKESRQIGLILPDITSPYYAAIAKGVCDYLRPLGYSVLLCNSSRDRHEEKENIKMLQRQRVDGVVVISVTAKEEDLFPLLNSGIKVVAADVEIGPAFSSVVNDNYQGALMLFRHMIKCGSRNIGCILGEAQSQTTVDRLNALKRVLEENSIEFNKDNVVYTDATFENGYKKAKMLISKKIDSLFAINDTVALGVIKYCQDHGINIPHDLKVAGYDDLEIGSMIEVPLTTVHQRKVLLGRKAAELLLQEIKSHSEPLKIVLAPKLTVRSSCGENFL</sequence>
<name>E8LHE5_SUCHY</name>
<dbReference type="HOGENOM" id="CLU_037628_6_1_6"/>
<dbReference type="InterPro" id="IPR000843">
    <property type="entry name" value="HTH_LacI"/>
</dbReference>
<keyword evidence="6" id="KW-1185">Reference proteome</keyword>
<dbReference type="GO" id="GO:0000976">
    <property type="term" value="F:transcription cis-regulatory region binding"/>
    <property type="evidence" value="ECO:0007669"/>
    <property type="project" value="TreeGrafter"/>
</dbReference>
<accession>E8LHE5</accession>
<dbReference type="CDD" id="cd06267">
    <property type="entry name" value="PBP1_LacI_sugar_binding-like"/>
    <property type="match status" value="1"/>
</dbReference>
<dbReference type="PANTHER" id="PTHR30146">
    <property type="entry name" value="LACI-RELATED TRANSCRIPTIONAL REPRESSOR"/>
    <property type="match status" value="1"/>
</dbReference>
<keyword evidence="3" id="KW-0804">Transcription</keyword>
<feature type="domain" description="HTH lacI-type" evidence="4">
    <location>
        <begin position="2"/>
        <end position="56"/>
    </location>
</feature>
<dbReference type="Pfam" id="PF13377">
    <property type="entry name" value="Peripla_BP_3"/>
    <property type="match status" value="1"/>
</dbReference>
<proteinExistence type="predicted"/>
<dbReference type="STRING" id="762983.HMPREF9444_00104"/>
<dbReference type="eggNOG" id="COG1609">
    <property type="taxonomic scope" value="Bacteria"/>
</dbReference>
<dbReference type="Gene3D" id="3.40.50.2300">
    <property type="match status" value="2"/>
</dbReference>
<dbReference type="InterPro" id="IPR046335">
    <property type="entry name" value="LacI/GalR-like_sensor"/>
</dbReference>
<dbReference type="InterPro" id="IPR028082">
    <property type="entry name" value="Peripla_BP_I"/>
</dbReference>
<gene>
    <name evidence="5" type="ORF">HMPREF9444_00104</name>
</gene>
<evidence type="ECO:0000256" key="2">
    <source>
        <dbReference type="ARBA" id="ARBA00023125"/>
    </source>
</evidence>
<evidence type="ECO:0000259" key="4">
    <source>
        <dbReference type="PROSITE" id="PS50932"/>
    </source>
</evidence>
<keyword evidence="1" id="KW-0805">Transcription regulation</keyword>
<dbReference type="OrthoDB" id="9798934at2"/>
<dbReference type="RefSeq" id="WP_009142333.1">
    <property type="nucleotide sequence ID" value="NZ_GL830944.1"/>
</dbReference>
<dbReference type="SMART" id="SM00354">
    <property type="entry name" value="HTH_LACI"/>
    <property type="match status" value="1"/>
</dbReference>
<evidence type="ECO:0000256" key="3">
    <source>
        <dbReference type="ARBA" id="ARBA00023163"/>
    </source>
</evidence>
<dbReference type="AlphaFoldDB" id="E8LHE5"/>
<organism evidence="5 6">
    <name type="scientific">Succinatimonas hippei (strain DSM 22608 / JCM 16073 / KCTC 15190 / YIT 12066)</name>
    <dbReference type="NCBI Taxonomy" id="762983"/>
    <lineage>
        <taxon>Bacteria</taxon>
        <taxon>Pseudomonadati</taxon>
        <taxon>Pseudomonadota</taxon>
        <taxon>Gammaproteobacteria</taxon>
        <taxon>Aeromonadales</taxon>
        <taxon>Succinivibrionaceae</taxon>
        <taxon>Succinatimonas</taxon>
    </lineage>
</organism>
<comment type="caution">
    <text evidence="5">The sequence shown here is derived from an EMBL/GenBank/DDBJ whole genome shotgun (WGS) entry which is preliminary data.</text>
</comment>
<reference evidence="5 6" key="1">
    <citation type="submission" date="2011-01" db="EMBL/GenBank/DDBJ databases">
        <authorList>
            <person name="Weinstock G."/>
            <person name="Sodergren E."/>
            <person name="Clifton S."/>
            <person name="Fulton L."/>
            <person name="Fulton B."/>
            <person name="Courtney L."/>
            <person name="Fronick C."/>
            <person name="Harrison M."/>
            <person name="Strong C."/>
            <person name="Farmer C."/>
            <person name="Delahaunty K."/>
            <person name="Markovic C."/>
            <person name="Hall O."/>
            <person name="Minx P."/>
            <person name="Tomlinson C."/>
            <person name="Mitreva M."/>
            <person name="Hou S."/>
            <person name="Chen J."/>
            <person name="Wollam A."/>
            <person name="Pepin K.H."/>
            <person name="Johnson M."/>
            <person name="Bhonagiri V."/>
            <person name="Zhang X."/>
            <person name="Suruliraj S."/>
            <person name="Warren W."/>
            <person name="Chinwalla A."/>
            <person name="Mardis E.R."/>
            <person name="Wilson R.K."/>
        </authorList>
    </citation>
    <scope>NUCLEOTIDE SEQUENCE [LARGE SCALE GENOMIC DNA]</scope>
    <source>
        <strain evidence="6">DSM 22608 / JCM 16073 / KCTC 15190 / YIT 12066</strain>
    </source>
</reference>
<dbReference type="InterPro" id="IPR010982">
    <property type="entry name" value="Lambda_DNA-bd_dom_sf"/>
</dbReference>
<evidence type="ECO:0000313" key="6">
    <source>
        <dbReference type="Proteomes" id="UP000018458"/>
    </source>
</evidence>
<dbReference type="PROSITE" id="PS50932">
    <property type="entry name" value="HTH_LACI_2"/>
    <property type="match status" value="1"/>
</dbReference>
<protein>
    <submittedName>
        <fullName evidence="5">Sugar-binding domain protein</fullName>
    </submittedName>
</protein>